<keyword evidence="3" id="KW-1133">Transmembrane helix</keyword>
<dbReference type="InterPro" id="IPR011625">
    <property type="entry name" value="A2M_N_BRD"/>
</dbReference>
<dbReference type="Pfam" id="PF13205">
    <property type="entry name" value="Big_5"/>
    <property type="match status" value="1"/>
</dbReference>
<dbReference type="Pfam" id="PF01835">
    <property type="entry name" value="MG2"/>
    <property type="match status" value="1"/>
</dbReference>
<dbReference type="Gene3D" id="2.20.130.20">
    <property type="match status" value="1"/>
</dbReference>
<dbReference type="Gene3D" id="2.60.40.3710">
    <property type="match status" value="1"/>
</dbReference>
<sequence length="2368" mass="272269">MKTKFIILSIFSLFLIGFMLFNLNNITNTVKASYLNNTFQDSEFDEALDWMHNSKLTKYNKSNEFRPIDSLTREQAASFFDGFASTIGKDGQDNLDCDFDDLDDADETLIDNIQNVCKLGIMKGSGNKFYPKKSINRAEFFTVVVRTLDSFKNEGLDPWWKEYFETAQDLGLTNEDNVYAQDRNILRYEAGLILYRAKNETNLNNLKDPKVEEQEEQERELKSFQIDFEQSMDTKSVLSNMRIYPEIEYELVWSENDSIAEIAFSNNFDEDTEVLVNISDDAKNSNGEKLTQTLSKKFKVDSAPQIDFVSPEGIITDVNKNITVRFTSPMVSFTNLDNQAECPIQITPNIDGKCVWITTSTFQFRPVNSFPRGANYSIYIPSGIENISGNKTINSKKFEIKTPDFELISSPKNINKDDDLVLVFNDKIDLDKFKNNFSISNFDNSELDFEYAKKETNIDGQYDVLTNSVSIFPKNGDWGYNKKYQISINSSLTSKRGNLGLKQDISKSFITDSFLSNYSLFIYEDLNYENLNLEGNMRFSNFKNIIGNDIINKNNPNILLYFNEEVPLDKSLFELDYDFDLSYFLIEDNEQIVEDKKSLVLSINGNISNSLDVKIKASQISSSDDINLSFTTKEKNKILDFEMINYKKSCITFENKIHQDEINYDAFDFSEYGNVRSIQEIYKYHSEQACSYEVGKNKYLLYTNLNPETDYVLNISNNLLDIDNYNLDKDYSYEFKTPKAMNEDKNVSFIDQQDLVLIPSSINPITVGIATTNIEKVNIKVCQGDLELISNNKFSNSNDCKEKILNIENLGFEPKITVIDLQKVFGKEFGKNLISFEISKIDADKTKRELENDSNLNKSFFVSDISATLKNAKNSLLWLRDYNNGNNLTDQIEKIEIYNSKYNYDQRKYFLELEKEIAFNSLGNGLYKFFNSIDGASLIVITLKSGQKTLIKDISYFYGSKNINTYLFTDRPLYRAGDEVNIKGVSRIQDANGYILNRRNFTLTVTGPKREEIFKKSINLDENSSFDVTFELPQDSNLGNYNVSAGANGGHTFSVQEFETPDFKVESDSQESNYLQGQSAKINISSEYYSGLPMANANVNYTVKAQTYNFDAVGYSDYHFGEQKDFWGYRYNYGQINNNEFVESGEDILGSDGKGVINIDLKEYNEDKIYTVSSIVKDPNTKKTVSNNSNFKSLRSDIFLGMKFDNYFYNYKDTTNIDFVSLDIDGNSISNTRFDFKVYKVDYEYDKISKQRKSKENLLYEEEIVSNGQGKASKEFEFNEVGEYRFEIITKDGKYKTTKIFYIGAQGLLSPINENNEISINSNKEKYDVGENAEFIISSPYENIQALVTVEKMDQILNYEIIDIDDLNQVYNLKIEKRYLPNFEIKAYLIKDVAVNQTALQELKEIRLSMQEIEQELQERYEGIIIPFPEIIYDRGILPPIFPIPQELSDEDKELYEKLSSYRYKEQELMQEILPSYYEGSKKISVNIDYVKLNIQVNLNKNYYLPRDEQEITLTIEDNNGNPVNGQATIRIVDESLLALMDNTVDIVEAFYSEVENRVGTSSNLSYLISRILFTQDSFENELEGVPDGMGGEMLKREEGVVYSEMSFGDASIANLGLDSTDNEIEDNNESEDNNETFIREDFKDLAYWQASVDVKNGQAVINVDQLPDNLTTWVIDGFVYTDNTYVGMFQDDFKVQQDIGILSQFPRFLVSGDEFIMSALIVNNTNQKQVLDANLQMTNSNISQSNKQIEVPANSSELVEFEVKINSLPKDVDINEFNSQIILGVSNENLSDTIRVNRAIRQPSTGEYVFTNGSTKDTSFEEQIYLPDYLEKNAHLDISLGASILTNILHNLQDYISYPGDNLNSRLNFLEISSSLKNLFEDLGEIDILNSYQIKDYDGNTYSIKDIENMILSELPEYLESNGGLSYFKECYWADDCSNFNLTAKFLKLDLQVNGIDNSKLINYYKNQLTQKIQKYNIIAKNVSNFIPLAIHGEYDYIRNNLKNKENYTNLEKLEYIKLYNLMSDNGEYSDKFYQDLLNNIFIEARSSLLPSNSNYINNLVSTSMMLSIMLDKSEIEKLQTENMTRFLLENRNEDGKYYNGDISYIIKALNDYVNTTNELDDVDFTAGAYLNENLISETEFDMSNRFSVFKDKIDISELVNWGENNSLGFVKEGSGKLYYDVGMRYFLPNNEISARDEGLILTRNYYDYEEYNEAYEKKCNSWWWGPAICTNEKVKNIDPITNAKKGNYIVGELQLIVPYERNNVQIKDYLPAGAEVLNVNFDTVSDDVNDVTGQTSNYWRGFDHIEQGNEMIYLYADHLSAGTYTYTYVISASQVGEFNLRPAVAELIERPEIWGRSSGMIFEINN</sequence>
<evidence type="ECO:0000313" key="5">
    <source>
        <dbReference type="EMBL" id="MBS8121522.1"/>
    </source>
</evidence>
<dbReference type="PROSITE" id="PS51272">
    <property type="entry name" value="SLH"/>
    <property type="match status" value="1"/>
</dbReference>
<feature type="transmembrane region" description="Helical" evidence="3">
    <location>
        <begin position="5"/>
        <end position="23"/>
    </location>
</feature>
<proteinExistence type="inferred from homology"/>
<dbReference type="InterPro" id="IPR002890">
    <property type="entry name" value="MG2"/>
</dbReference>
<reference evidence="5 6" key="1">
    <citation type="journal article" date="2021" name="Nat. Commun.">
        <title>Reductive evolution and unique predatory mode in the CPR bacterium Vampirococcus lugosii.</title>
        <authorList>
            <person name="Moreira D."/>
            <person name="Zivanovic Y."/>
            <person name="Lopez-Archilla A.I."/>
            <person name="Iniesto M."/>
            <person name="Lopez-Garcia P."/>
        </authorList>
    </citation>
    <scope>NUCLEOTIDE SEQUENCE [LARGE SCALE GENOMIC DNA]</scope>
    <source>
        <strain evidence="5">Chiprana</strain>
    </source>
</reference>
<organism evidence="5 6">
    <name type="scientific">Candidatus Vampirococcus lugosii</name>
    <dbReference type="NCBI Taxonomy" id="2789015"/>
    <lineage>
        <taxon>Bacteria</taxon>
        <taxon>Candidatus Absconditibacteriota</taxon>
        <taxon>Vampirococcus</taxon>
    </lineage>
</organism>
<dbReference type="Gene3D" id="2.60.40.1930">
    <property type="match status" value="1"/>
</dbReference>
<evidence type="ECO:0000256" key="3">
    <source>
        <dbReference type="SAM" id="Phobius"/>
    </source>
</evidence>
<dbReference type="SMART" id="SM01359">
    <property type="entry name" value="A2M_N_2"/>
    <property type="match status" value="1"/>
</dbReference>
<dbReference type="SMART" id="SM01360">
    <property type="entry name" value="A2M"/>
    <property type="match status" value="1"/>
</dbReference>
<dbReference type="EMBL" id="JAEDAM010000003">
    <property type="protein sequence ID" value="MBS8121522.1"/>
    <property type="molecule type" value="Genomic_DNA"/>
</dbReference>
<evidence type="ECO:0000259" key="4">
    <source>
        <dbReference type="PROSITE" id="PS51272"/>
    </source>
</evidence>
<dbReference type="Proteomes" id="UP000680365">
    <property type="component" value="Unassembled WGS sequence"/>
</dbReference>
<protein>
    <submittedName>
        <fullName evidence="5">Alpha-2-macroglobulin</fullName>
    </submittedName>
</protein>
<dbReference type="InterPro" id="IPR032812">
    <property type="entry name" value="SbsA_Ig"/>
</dbReference>
<feature type="domain" description="SLH" evidence="4">
    <location>
        <begin position="96"/>
        <end position="158"/>
    </location>
</feature>
<dbReference type="Pfam" id="PF00207">
    <property type="entry name" value="A2M"/>
    <property type="match status" value="1"/>
</dbReference>
<dbReference type="Pfam" id="PF17973">
    <property type="entry name" value="bMG10"/>
    <property type="match status" value="1"/>
</dbReference>
<keyword evidence="6" id="KW-1185">Reference proteome</keyword>
<accession>A0ABS5QJU5</accession>
<dbReference type="PANTHER" id="PTHR40094:SF1">
    <property type="entry name" value="UBIQUITIN DOMAIN-CONTAINING PROTEIN"/>
    <property type="match status" value="1"/>
</dbReference>
<gene>
    <name evidence="5" type="ORF">VAMP_6n203</name>
</gene>
<comment type="similarity">
    <text evidence="1">Belongs to the protease inhibitor I39 (alpha-2-macroglobulin) family. Bacterial alpha-2-macroglobulin subfamily.</text>
</comment>
<dbReference type="InterPro" id="IPR051802">
    <property type="entry name" value="YfhM-like"/>
</dbReference>
<keyword evidence="2" id="KW-0732">Signal</keyword>
<evidence type="ECO:0000256" key="1">
    <source>
        <dbReference type="ARBA" id="ARBA00010556"/>
    </source>
</evidence>
<dbReference type="InterPro" id="IPR001599">
    <property type="entry name" value="Macroglobln_a2"/>
</dbReference>
<keyword evidence="3" id="KW-0472">Membrane</keyword>
<keyword evidence="3" id="KW-0812">Transmembrane</keyword>
<name>A0ABS5QJU5_9BACT</name>
<dbReference type="InterPro" id="IPR041246">
    <property type="entry name" value="Bact_MG10"/>
</dbReference>
<dbReference type="PANTHER" id="PTHR40094">
    <property type="entry name" value="ALPHA-2-MACROGLOBULIN HOMOLOG"/>
    <property type="match status" value="1"/>
</dbReference>
<comment type="caution">
    <text evidence="5">The sequence shown here is derived from an EMBL/GenBank/DDBJ whole genome shotgun (WGS) entry which is preliminary data.</text>
</comment>
<dbReference type="Pfam" id="PF07703">
    <property type="entry name" value="A2M_BRD"/>
    <property type="match status" value="1"/>
</dbReference>
<evidence type="ECO:0000256" key="2">
    <source>
        <dbReference type="ARBA" id="ARBA00022729"/>
    </source>
</evidence>
<dbReference type="Pfam" id="PF00395">
    <property type="entry name" value="SLH"/>
    <property type="match status" value="1"/>
</dbReference>
<dbReference type="InterPro" id="IPR001119">
    <property type="entry name" value="SLH_dom"/>
</dbReference>
<evidence type="ECO:0000313" key="6">
    <source>
        <dbReference type="Proteomes" id="UP000680365"/>
    </source>
</evidence>